<keyword evidence="1" id="KW-0812">Transmembrane</keyword>
<evidence type="ECO:0000256" key="1">
    <source>
        <dbReference type="SAM" id="Phobius"/>
    </source>
</evidence>
<accession>A0A2M3ZWW3</accession>
<keyword evidence="1" id="KW-0472">Membrane</keyword>
<sequence>MATHFIISYCIVLYFLLENVHFVRSKERTPRRRGKRIYDTRRTVHSTGERGLLLCVFSLRGTLDRIF</sequence>
<protein>
    <submittedName>
        <fullName evidence="2">Putative secreted peptide</fullName>
    </submittedName>
</protein>
<dbReference type="AlphaFoldDB" id="A0A2M3ZWW3"/>
<reference evidence="2" key="1">
    <citation type="submission" date="2018-01" db="EMBL/GenBank/DDBJ databases">
        <title>An insight into the sialome of Amazonian anophelines.</title>
        <authorList>
            <person name="Ribeiro J.M."/>
            <person name="Scarpassa V."/>
            <person name="Calvo E."/>
        </authorList>
    </citation>
    <scope>NUCLEOTIDE SEQUENCE</scope>
    <source>
        <tissue evidence="2">Salivary glands</tissue>
    </source>
</reference>
<organism evidence="2">
    <name type="scientific">Anopheles braziliensis</name>
    <dbReference type="NCBI Taxonomy" id="58242"/>
    <lineage>
        <taxon>Eukaryota</taxon>
        <taxon>Metazoa</taxon>
        <taxon>Ecdysozoa</taxon>
        <taxon>Arthropoda</taxon>
        <taxon>Hexapoda</taxon>
        <taxon>Insecta</taxon>
        <taxon>Pterygota</taxon>
        <taxon>Neoptera</taxon>
        <taxon>Endopterygota</taxon>
        <taxon>Diptera</taxon>
        <taxon>Nematocera</taxon>
        <taxon>Culicoidea</taxon>
        <taxon>Culicidae</taxon>
        <taxon>Anophelinae</taxon>
        <taxon>Anopheles</taxon>
    </lineage>
</organism>
<name>A0A2M3ZWW3_9DIPT</name>
<proteinExistence type="predicted"/>
<evidence type="ECO:0000313" key="2">
    <source>
        <dbReference type="EMBL" id="MBW33057.1"/>
    </source>
</evidence>
<feature type="transmembrane region" description="Helical" evidence="1">
    <location>
        <begin position="6"/>
        <end position="23"/>
    </location>
</feature>
<keyword evidence="1" id="KW-1133">Transmembrane helix</keyword>
<dbReference type="EMBL" id="GGFM01012306">
    <property type="protein sequence ID" value="MBW33057.1"/>
    <property type="molecule type" value="Transcribed_RNA"/>
</dbReference>